<accession>A0A0K1PVC0</accession>
<keyword evidence="2" id="KW-1185">Reference proteome</keyword>
<dbReference type="Proteomes" id="UP000064967">
    <property type="component" value="Chromosome"/>
</dbReference>
<proteinExistence type="predicted"/>
<dbReference type="NCBIfam" id="NF033768">
    <property type="entry name" value="myxo_SS_tail"/>
    <property type="match status" value="1"/>
</dbReference>
<dbReference type="AlphaFoldDB" id="A0A0K1PVC0"/>
<gene>
    <name evidence="1" type="ORF">AKJ09_03738</name>
</gene>
<dbReference type="RefSeq" id="WP_169927602.1">
    <property type="nucleotide sequence ID" value="NZ_CP012333.1"/>
</dbReference>
<organism evidence="1 2">
    <name type="scientific">Labilithrix luteola</name>
    <dbReference type="NCBI Taxonomy" id="1391654"/>
    <lineage>
        <taxon>Bacteria</taxon>
        <taxon>Pseudomonadati</taxon>
        <taxon>Myxococcota</taxon>
        <taxon>Polyangia</taxon>
        <taxon>Polyangiales</taxon>
        <taxon>Labilitrichaceae</taxon>
        <taxon>Labilithrix</taxon>
    </lineage>
</organism>
<name>A0A0K1PVC0_9BACT</name>
<evidence type="ECO:0000313" key="2">
    <source>
        <dbReference type="Proteomes" id="UP000064967"/>
    </source>
</evidence>
<reference evidence="1 2" key="1">
    <citation type="submission" date="2015-08" db="EMBL/GenBank/DDBJ databases">
        <authorList>
            <person name="Babu N.S."/>
            <person name="Beckwith C.J."/>
            <person name="Beseler K.G."/>
            <person name="Brison A."/>
            <person name="Carone J.V."/>
            <person name="Caskin T.P."/>
            <person name="Diamond M."/>
            <person name="Durham M.E."/>
            <person name="Foxe J.M."/>
            <person name="Go M."/>
            <person name="Henderson B.A."/>
            <person name="Jones I.B."/>
            <person name="McGettigan J.A."/>
            <person name="Micheletti S.J."/>
            <person name="Nasrallah M.E."/>
            <person name="Ortiz D."/>
            <person name="Piller C.R."/>
            <person name="Privatt S.R."/>
            <person name="Schneider S.L."/>
            <person name="Sharp S."/>
            <person name="Smith T.C."/>
            <person name="Stanton J.D."/>
            <person name="Ullery H.E."/>
            <person name="Wilson R.J."/>
            <person name="Serrano M.G."/>
            <person name="Buck G."/>
            <person name="Lee V."/>
            <person name="Wang Y."/>
            <person name="Carvalho R."/>
            <person name="Voegtly L."/>
            <person name="Shi R."/>
            <person name="Duckworth R."/>
            <person name="Johnson A."/>
            <person name="Loviza R."/>
            <person name="Walstead R."/>
            <person name="Shah Z."/>
            <person name="Kiflezghi M."/>
            <person name="Wade K."/>
            <person name="Ball S.L."/>
            <person name="Bradley K.W."/>
            <person name="Asai D.J."/>
            <person name="Bowman C.A."/>
            <person name="Russell D.A."/>
            <person name="Pope W.H."/>
            <person name="Jacobs-Sera D."/>
            <person name="Hendrix R.W."/>
            <person name="Hatfull G.F."/>
        </authorList>
    </citation>
    <scope>NUCLEOTIDE SEQUENCE [LARGE SCALE GENOMIC DNA]</scope>
    <source>
        <strain evidence="1 2">DSM 27648</strain>
    </source>
</reference>
<dbReference type="KEGG" id="llu:AKJ09_03738"/>
<dbReference type="InterPro" id="IPR049806">
    <property type="entry name" value="MasK-like_C"/>
</dbReference>
<dbReference type="EMBL" id="CP012333">
    <property type="protein sequence ID" value="AKU97074.1"/>
    <property type="molecule type" value="Genomic_DNA"/>
</dbReference>
<evidence type="ECO:0000313" key="1">
    <source>
        <dbReference type="EMBL" id="AKU97074.1"/>
    </source>
</evidence>
<evidence type="ECO:0008006" key="3">
    <source>
        <dbReference type="Google" id="ProtNLM"/>
    </source>
</evidence>
<sequence length="100" mass="10571">MNGPLPSNAVKRVVRARFGLIGACYEQALGKYGTPFDGRVTVKFVVDASGTSTMIEDGGSDVPAGEMVPCVLAQFEKLSFSKPVGKVATVVYPVVFEASR</sequence>
<protein>
    <recommendedName>
        <fullName evidence="3">TonB C-terminal domain-containing protein</fullName>
    </recommendedName>
</protein>